<dbReference type="Pfam" id="PF09581">
    <property type="entry name" value="Spore_III_AF"/>
    <property type="match status" value="1"/>
</dbReference>
<organism evidence="2 3">
    <name type="scientific">Alkalihalobacillus trypoxylicola</name>
    <dbReference type="NCBI Taxonomy" id="519424"/>
    <lineage>
        <taxon>Bacteria</taxon>
        <taxon>Bacillati</taxon>
        <taxon>Bacillota</taxon>
        <taxon>Bacilli</taxon>
        <taxon>Bacillales</taxon>
        <taxon>Bacillaceae</taxon>
        <taxon>Alkalihalobacillus</taxon>
    </lineage>
</organism>
<feature type="transmembrane region" description="Helical" evidence="1">
    <location>
        <begin position="6"/>
        <end position="25"/>
    </location>
</feature>
<keyword evidence="3" id="KW-1185">Reference proteome</keyword>
<dbReference type="STRING" id="519424.AZF04_18350"/>
<reference evidence="2" key="1">
    <citation type="submission" date="2016-02" db="EMBL/GenBank/DDBJ databases">
        <title>Genome sequence of Bacillus trypoxylicola KCTC 13244(T).</title>
        <authorList>
            <person name="Jeong H."/>
            <person name="Park S.-H."/>
            <person name="Choi S.-K."/>
        </authorList>
    </citation>
    <scope>NUCLEOTIDE SEQUENCE [LARGE SCALE GENOMIC DNA]</scope>
    <source>
        <strain evidence="2">KCTC 13244</strain>
    </source>
</reference>
<feature type="transmembrane region" description="Helical" evidence="1">
    <location>
        <begin position="37"/>
        <end position="55"/>
    </location>
</feature>
<sequence length="219" mass="25234">MSLLTDWLTNIIIFILFATVLDMLLPNNSLQKYAKMVIGLLLLIILLQPLLSIFTNDFDKWLFTISNQSIEEEISMKESINLQKKEIELGQLAYISEQTAVLLEEQVKETMQQTYSVELKVKDVKFHEELQEDPFTKEWTKEDIAFIEIELLESNLEESQSVGEIEVVSQIEINTSEQPLPNEEQDFSDSKTTRIKAYLSEAWQIPEDVLSVVKKGGKT</sequence>
<comment type="caution">
    <text evidence="2">The sequence shown here is derived from an EMBL/GenBank/DDBJ whole genome shotgun (WGS) entry which is preliminary data.</text>
</comment>
<dbReference type="EMBL" id="LTAO01000013">
    <property type="protein sequence ID" value="KYG30959.1"/>
    <property type="molecule type" value="Genomic_DNA"/>
</dbReference>
<keyword evidence="1" id="KW-1133">Transmembrane helix</keyword>
<evidence type="ECO:0008006" key="4">
    <source>
        <dbReference type="Google" id="ProtNLM"/>
    </source>
</evidence>
<accession>A0A161PEI0</accession>
<name>A0A161PEI0_9BACI</name>
<dbReference type="OrthoDB" id="2375554at2"/>
<evidence type="ECO:0000256" key="1">
    <source>
        <dbReference type="SAM" id="Phobius"/>
    </source>
</evidence>
<proteinExistence type="predicted"/>
<evidence type="ECO:0000313" key="3">
    <source>
        <dbReference type="Proteomes" id="UP000075806"/>
    </source>
</evidence>
<protein>
    <recommendedName>
        <fullName evidence="4">Stage III sporulation protein AF</fullName>
    </recommendedName>
</protein>
<dbReference type="Proteomes" id="UP000075806">
    <property type="component" value="Unassembled WGS sequence"/>
</dbReference>
<dbReference type="AlphaFoldDB" id="A0A161PEI0"/>
<dbReference type="RefSeq" id="WP_061948747.1">
    <property type="nucleotide sequence ID" value="NZ_LTAO01000013.1"/>
</dbReference>
<evidence type="ECO:0000313" key="2">
    <source>
        <dbReference type="EMBL" id="KYG30959.1"/>
    </source>
</evidence>
<dbReference type="InterPro" id="IPR014245">
    <property type="entry name" value="Spore_III_AF"/>
</dbReference>
<gene>
    <name evidence="2" type="ORF">AZF04_18350</name>
</gene>
<dbReference type="NCBIfam" id="TIGR02896">
    <property type="entry name" value="spore_III_AF"/>
    <property type="match status" value="1"/>
</dbReference>
<keyword evidence="1" id="KW-0472">Membrane</keyword>
<keyword evidence="1" id="KW-0812">Transmembrane</keyword>